<comment type="caution">
    <text evidence="3">The sequence shown here is derived from an EMBL/GenBank/DDBJ whole genome shotgun (WGS) entry which is preliminary data.</text>
</comment>
<keyword evidence="2" id="KW-0472">Membrane</keyword>
<dbReference type="EMBL" id="PFXF01000018">
    <property type="protein sequence ID" value="PJA32884.1"/>
    <property type="molecule type" value="Genomic_DNA"/>
</dbReference>
<sequence length="70" mass="8159">MEREKDGEKEEGKDNESDREETKISVKKIIFWVLAILFVIISVWYLFRFVVDFFDKGGGGGFETPQVQLN</sequence>
<evidence type="ECO:0000313" key="4">
    <source>
        <dbReference type="Proteomes" id="UP000230758"/>
    </source>
</evidence>
<keyword evidence="2" id="KW-1133">Transmembrane helix</keyword>
<evidence type="ECO:0000256" key="1">
    <source>
        <dbReference type="SAM" id="MobiDB-lite"/>
    </source>
</evidence>
<organism evidence="3 4">
    <name type="scientific">Candidatus Zambryskibacteria bacterium CG_4_9_14_3_um_filter_42_15</name>
    <dbReference type="NCBI Taxonomy" id="1975112"/>
    <lineage>
        <taxon>Bacteria</taxon>
        <taxon>Candidatus Zambryskiibacteriota</taxon>
    </lineage>
</organism>
<dbReference type="Proteomes" id="UP000230758">
    <property type="component" value="Unassembled WGS sequence"/>
</dbReference>
<accession>A0A2M7WSC0</accession>
<proteinExistence type="predicted"/>
<dbReference type="AlphaFoldDB" id="A0A2M7WSC0"/>
<gene>
    <name evidence="3" type="ORF">CO185_01400</name>
</gene>
<evidence type="ECO:0000313" key="3">
    <source>
        <dbReference type="EMBL" id="PJA32884.1"/>
    </source>
</evidence>
<name>A0A2M7WSC0_9BACT</name>
<protein>
    <submittedName>
        <fullName evidence="3">Uncharacterized protein</fullName>
    </submittedName>
</protein>
<feature type="region of interest" description="Disordered" evidence="1">
    <location>
        <begin position="1"/>
        <end position="22"/>
    </location>
</feature>
<reference evidence="4" key="1">
    <citation type="submission" date="2017-09" db="EMBL/GenBank/DDBJ databases">
        <title>Depth-based differentiation of microbial function through sediment-hosted aquifers and enrichment of novel symbionts in the deep terrestrial subsurface.</title>
        <authorList>
            <person name="Probst A.J."/>
            <person name="Ladd B."/>
            <person name="Jarett J.K."/>
            <person name="Geller-Mcgrath D.E."/>
            <person name="Sieber C.M.K."/>
            <person name="Emerson J.B."/>
            <person name="Anantharaman K."/>
            <person name="Thomas B.C."/>
            <person name="Malmstrom R."/>
            <person name="Stieglmeier M."/>
            <person name="Klingl A."/>
            <person name="Woyke T."/>
            <person name="Ryan C.M."/>
            <person name="Banfield J.F."/>
        </authorList>
    </citation>
    <scope>NUCLEOTIDE SEQUENCE [LARGE SCALE GENOMIC DNA]</scope>
</reference>
<evidence type="ECO:0000256" key="2">
    <source>
        <dbReference type="SAM" id="Phobius"/>
    </source>
</evidence>
<keyword evidence="2" id="KW-0812">Transmembrane</keyword>
<feature type="transmembrane region" description="Helical" evidence="2">
    <location>
        <begin position="29"/>
        <end position="47"/>
    </location>
</feature>